<keyword evidence="1" id="KW-0677">Repeat</keyword>
<keyword evidence="6" id="KW-1185">Reference proteome</keyword>
<dbReference type="Gene3D" id="3.80.10.10">
    <property type="entry name" value="Ribonuclease Inhibitor"/>
    <property type="match status" value="2"/>
</dbReference>
<evidence type="ECO:0000313" key="5">
    <source>
        <dbReference type="EMBL" id="PVZ98221.1"/>
    </source>
</evidence>
<evidence type="ECO:0000259" key="4">
    <source>
        <dbReference type="PROSITE" id="PS50181"/>
    </source>
</evidence>
<comment type="caution">
    <text evidence="5">The sequence shown here is derived from an EMBL/GenBank/DDBJ whole genome shotgun (WGS) entry which is preliminary data.</text>
</comment>
<evidence type="ECO:0000313" key="6">
    <source>
        <dbReference type="Proteomes" id="UP000245591"/>
    </source>
</evidence>
<dbReference type="InterPro" id="IPR032675">
    <property type="entry name" value="LRR_dom_sf"/>
</dbReference>
<dbReference type="InterPro" id="IPR019734">
    <property type="entry name" value="TPR_rpt"/>
</dbReference>
<dbReference type="Gene3D" id="1.20.1280.50">
    <property type="match status" value="1"/>
</dbReference>
<evidence type="ECO:0000256" key="3">
    <source>
        <dbReference type="SAM" id="MobiDB-lite"/>
    </source>
</evidence>
<feature type="compositionally biased region" description="Polar residues" evidence="3">
    <location>
        <begin position="656"/>
        <end position="666"/>
    </location>
</feature>
<feature type="domain" description="F-box" evidence="4">
    <location>
        <begin position="116"/>
        <end position="163"/>
    </location>
</feature>
<dbReference type="SUPFAM" id="SSF81383">
    <property type="entry name" value="F-box domain"/>
    <property type="match status" value="1"/>
</dbReference>
<gene>
    <name evidence="5" type="ORF">BB558_005770</name>
</gene>
<dbReference type="GO" id="GO:0051879">
    <property type="term" value="F:Hsp90 protein binding"/>
    <property type="evidence" value="ECO:0007669"/>
    <property type="project" value="TreeGrafter"/>
</dbReference>
<dbReference type="PANTHER" id="PTHR22904:SF523">
    <property type="entry name" value="STRESS-INDUCED-PHOSPHOPROTEIN 1"/>
    <property type="match status" value="1"/>
</dbReference>
<proteinExistence type="predicted"/>
<dbReference type="SUPFAM" id="SSF48452">
    <property type="entry name" value="TPR-like"/>
    <property type="match status" value="1"/>
</dbReference>
<evidence type="ECO:0000256" key="2">
    <source>
        <dbReference type="ARBA" id="ARBA00022803"/>
    </source>
</evidence>
<feature type="compositionally biased region" description="Polar residues" evidence="3">
    <location>
        <begin position="674"/>
        <end position="691"/>
    </location>
</feature>
<organism evidence="5 6">
    <name type="scientific">Smittium angustum</name>
    <dbReference type="NCBI Taxonomy" id="133377"/>
    <lineage>
        <taxon>Eukaryota</taxon>
        <taxon>Fungi</taxon>
        <taxon>Fungi incertae sedis</taxon>
        <taxon>Zoopagomycota</taxon>
        <taxon>Kickxellomycotina</taxon>
        <taxon>Harpellomycetes</taxon>
        <taxon>Harpellales</taxon>
        <taxon>Legeriomycetaceae</taxon>
        <taxon>Smittium</taxon>
    </lineage>
</organism>
<feature type="region of interest" description="Disordered" evidence="3">
    <location>
        <begin position="656"/>
        <end position="691"/>
    </location>
</feature>
<name>A0A2U1IZH3_SMIAN</name>
<accession>A0A2U1IZH3</accession>
<dbReference type="PANTHER" id="PTHR22904">
    <property type="entry name" value="TPR REPEAT CONTAINING PROTEIN"/>
    <property type="match status" value="1"/>
</dbReference>
<dbReference type="SMART" id="SM00028">
    <property type="entry name" value="TPR"/>
    <property type="match status" value="3"/>
</dbReference>
<dbReference type="PROSITE" id="PS50181">
    <property type="entry name" value="FBOX"/>
    <property type="match status" value="1"/>
</dbReference>
<dbReference type="SMART" id="SM00256">
    <property type="entry name" value="FBOX"/>
    <property type="match status" value="1"/>
</dbReference>
<keyword evidence="2" id="KW-0802">TPR repeat</keyword>
<dbReference type="InterPro" id="IPR011990">
    <property type="entry name" value="TPR-like_helical_dom_sf"/>
</dbReference>
<dbReference type="AlphaFoldDB" id="A0A2U1IZH3"/>
<dbReference type="Proteomes" id="UP000245591">
    <property type="component" value="Unassembled WGS sequence"/>
</dbReference>
<dbReference type="Gene3D" id="1.25.40.10">
    <property type="entry name" value="Tetratricopeptide repeat domain"/>
    <property type="match status" value="1"/>
</dbReference>
<dbReference type="Pfam" id="PF12937">
    <property type="entry name" value="F-box-like"/>
    <property type="match status" value="1"/>
</dbReference>
<dbReference type="InterPro" id="IPR001810">
    <property type="entry name" value="F-box_dom"/>
</dbReference>
<evidence type="ECO:0000256" key="1">
    <source>
        <dbReference type="ARBA" id="ARBA00022737"/>
    </source>
</evidence>
<dbReference type="InterPro" id="IPR036047">
    <property type="entry name" value="F-box-like_dom_sf"/>
</dbReference>
<dbReference type="SUPFAM" id="SSF52047">
    <property type="entry name" value="RNI-like"/>
    <property type="match status" value="1"/>
</dbReference>
<sequence length="765" mass="86655">MESRVEECFNAGLRCLKTKKFKEAVKLFSRAIEYGKKLANAHTLYEFRSFAYMSLSLFDEAVKDGQSALFINPKSSNAYIVLGNALWLQGKKENAMTVLRSGCINANKNEKKYMRPDPILDLPPEIVYMILVFFNLSEIYNFRRISKKWKGFIDASSNLWRELNFDTGEYPELVAKSISVRNGRQYPSHLLLCESESQEETGQLLTSNGFLFAKSNFGNNDKKEVFDCSELFQKFSKKFSEKNAKKMNILTEKSVLVGIRNAGPMLNKLFVTDGRQLSTTTISELTKSSKPRLNSLTLSRIRKMSESSHIMPIVKQSLQTNHLHSLCLSYNTSVNSNIVVNIGKYCTKLRVFDVSCCPKVNWVTCLEKATLENLTSWFTELEELYINDQYESMNLLSERLHPTIRFPELNVLSMSWNKRRCKLYFPSGLNPMEKRFETRMTRYEVSWARFPKLKHICLDGHFDLYSPAIPFTNPHLQDDNNEENGRLSNLCVFSSAGATKLTDQTFCYWMHNSSKIKVLDVSGGIYLGNGAANVIATMGNNLTSLNLSGCINLSEQNIVRIVQQTLPNKIKYLDLSKTTSGNQVAYEISRNMNCYLENLVLDSTLISGNGLVEIAKSIRNLATVCSSCKKAFDLSRGLICDCDVYKSLMKLETTSEENGLSDSGVNNKRKRDSGINQYEGTENIENGGDNLSSDIRTRANVFKNINHRDGTSDELGLEYRNKLEPSGPRMKLLSINKCENIGVDAVVQAKNWLGVFNISIPYNFA</sequence>
<reference evidence="5 6" key="1">
    <citation type="journal article" date="2018" name="MBio">
        <title>Comparative Genomics Reveals the Core Gene Toolbox for the Fungus-Insect Symbiosis.</title>
        <authorList>
            <person name="Wang Y."/>
            <person name="Stata M."/>
            <person name="Wang W."/>
            <person name="Stajich J.E."/>
            <person name="White M.M."/>
            <person name="Moncalvo J.M."/>
        </authorList>
    </citation>
    <scope>NUCLEOTIDE SEQUENCE [LARGE SCALE GENOMIC DNA]</scope>
    <source>
        <strain evidence="5 6">AUS-126-30</strain>
    </source>
</reference>
<dbReference type="EMBL" id="MBFU01000579">
    <property type="protein sequence ID" value="PVZ98221.1"/>
    <property type="molecule type" value="Genomic_DNA"/>
</dbReference>
<protein>
    <recommendedName>
        <fullName evidence="4">F-box domain-containing protein</fullName>
    </recommendedName>
</protein>